<keyword evidence="11" id="KW-1185">Reference proteome</keyword>
<dbReference type="PANTHER" id="PTHR22748">
    <property type="entry name" value="AP ENDONUCLEASE"/>
    <property type="match status" value="1"/>
</dbReference>
<feature type="site" description="Important for catalytic activity" evidence="6">
    <location>
        <position position="334"/>
    </location>
</feature>
<dbReference type="EMBL" id="CAJNDS010002153">
    <property type="protein sequence ID" value="CAE7353526.1"/>
    <property type="molecule type" value="Genomic_DNA"/>
</dbReference>
<keyword evidence="4 5" id="KW-0460">Magnesium</keyword>
<dbReference type="GO" id="GO:0006284">
    <property type="term" value="P:base-excision repair"/>
    <property type="evidence" value="ECO:0007669"/>
    <property type="project" value="TreeGrafter"/>
</dbReference>
<dbReference type="NCBIfam" id="TIGR00633">
    <property type="entry name" value="xth"/>
    <property type="match status" value="1"/>
</dbReference>
<evidence type="ECO:0000256" key="8">
    <source>
        <dbReference type="SAM" id="MobiDB-lite"/>
    </source>
</evidence>
<feature type="site" description="Transition state stabilizer" evidence="6">
    <location>
        <position position="241"/>
    </location>
</feature>
<organism evidence="10 11">
    <name type="scientific">Symbiodinium natans</name>
    <dbReference type="NCBI Taxonomy" id="878477"/>
    <lineage>
        <taxon>Eukaryota</taxon>
        <taxon>Sar</taxon>
        <taxon>Alveolata</taxon>
        <taxon>Dinophyceae</taxon>
        <taxon>Suessiales</taxon>
        <taxon>Symbiodiniaceae</taxon>
        <taxon>Symbiodinium</taxon>
    </lineage>
</organism>
<dbReference type="PANTHER" id="PTHR22748:SF10">
    <property type="entry name" value="DNA-(APURINIC OR APYRIMIDINIC SITE) ENDONUCLEASE"/>
    <property type="match status" value="1"/>
</dbReference>
<comment type="cofactor">
    <cofactor evidence="5 7">
        <name>Mg(2+)</name>
        <dbReference type="ChEBI" id="CHEBI:18420"/>
    </cofactor>
    <cofactor evidence="5 7">
        <name>Mn(2+)</name>
        <dbReference type="ChEBI" id="CHEBI:29035"/>
    </cofactor>
    <text evidence="5 7">Probably binds two magnesium or manganese ions per subunit.</text>
</comment>
<evidence type="ECO:0000256" key="2">
    <source>
        <dbReference type="ARBA" id="ARBA00022723"/>
    </source>
</evidence>
<evidence type="ECO:0000256" key="3">
    <source>
        <dbReference type="ARBA" id="ARBA00022801"/>
    </source>
</evidence>
<dbReference type="GO" id="GO:0005634">
    <property type="term" value="C:nucleus"/>
    <property type="evidence" value="ECO:0007669"/>
    <property type="project" value="TreeGrafter"/>
</dbReference>
<feature type="binding site" evidence="5">
    <location>
        <position position="84"/>
    </location>
    <ligand>
        <name>Mg(2+)</name>
        <dbReference type="ChEBI" id="CHEBI:18420"/>
        <label>1</label>
    </ligand>
</feature>
<feature type="region of interest" description="Disordered" evidence="8">
    <location>
        <begin position="513"/>
        <end position="534"/>
    </location>
</feature>
<dbReference type="InterPro" id="IPR036691">
    <property type="entry name" value="Endo/exonu/phosph_ase_sf"/>
</dbReference>
<name>A0A812PRR2_9DINO</name>
<evidence type="ECO:0000256" key="6">
    <source>
        <dbReference type="PIRSR" id="PIRSR604808-3"/>
    </source>
</evidence>
<protein>
    <recommendedName>
        <fullName evidence="7">DNA-(apurinic or apyrimidinic site) endonuclease</fullName>
        <ecNumber evidence="7">3.1.-.-</ecNumber>
    </recommendedName>
</protein>
<dbReference type="Proteomes" id="UP000604046">
    <property type="component" value="Unassembled WGS sequence"/>
</dbReference>
<feature type="binding site" evidence="5">
    <location>
        <position position="56"/>
    </location>
    <ligand>
        <name>Mg(2+)</name>
        <dbReference type="ChEBI" id="CHEBI:18420"/>
        <label>1</label>
    </ligand>
</feature>
<feature type="binding site" evidence="5">
    <location>
        <position position="239"/>
    </location>
    <ligand>
        <name>Mg(2+)</name>
        <dbReference type="ChEBI" id="CHEBI:18420"/>
        <label>1</label>
    </ligand>
</feature>
<proteinExistence type="inferred from homology"/>
<evidence type="ECO:0000256" key="7">
    <source>
        <dbReference type="RuleBase" id="RU362131"/>
    </source>
</evidence>
<evidence type="ECO:0000259" key="9">
    <source>
        <dbReference type="Pfam" id="PF03372"/>
    </source>
</evidence>
<dbReference type="PROSITE" id="PS51435">
    <property type="entry name" value="AP_NUCLEASE_F1_4"/>
    <property type="match status" value="1"/>
</dbReference>
<feature type="domain" description="Endonuclease/exonuclease/phosphatase" evidence="9">
    <location>
        <begin position="53"/>
        <end position="340"/>
    </location>
</feature>
<dbReference type="Gene3D" id="3.60.10.10">
    <property type="entry name" value="Endonuclease/exonuclease/phosphatase"/>
    <property type="match status" value="1"/>
</dbReference>
<dbReference type="OrthoDB" id="498125at2759"/>
<dbReference type="GO" id="GO:0008311">
    <property type="term" value="F:double-stranded DNA 3'-5' DNA exonuclease activity"/>
    <property type="evidence" value="ECO:0007669"/>
    <property type="project" value="TreeGrafter"/>
</dbReference>
<evidence type="ECO:0000313" key="10">
    <source>
        <dbReference type="EMBL" id="CAE7353526.1"/>
    </source>
</evidence>
<keyword evidence="7" id="KW-0234">DNA repair</keyword>
<accession>A0A812PRR2</accession>
<keyword evidence="2 5" id="KW-0479">Metal-binding</keyword>
<dbReference type="AlphaFoldDB" id="A0A812PRR2"/>
<dbReference type="EC" id="3.1.-.-" evidence="7"/>
<dbReference type="InterPro" id="IPR005135">
    <property type="entry name" value="Endo/exonuclease/phosphatase"/>
</dbReference>
<feature type="binding site" evidence="5">
    <location>
        <position position="241"/>
    </location>
    <ligand>
        <name>Mg(2+)</name>
        <dbReference type="ChEBI" id="CHEBI:18420"/>
        <label>1</label>
    </ligand>
</feature>
<keyword evidence="5" id="KW-0464">Manganese</keyword>
<dbReference type="GO" id="GO:0046872">
    <property type="term" value="F:metal ion binding"/>
    <property type="evidence" value="ECO:0007669"/>
    <property type="project" value="UniProtKB-KW"/>
</dbReference>
<evidence type="ECO:0000256" key="1">
    <source>
        <dbReference type="ARBA" id="ARBA00007092"/>
    </source>
</evidence>
<reference evidence="10" key="1">
    <citation type="submission" date="2021-02" db="EMBL/GenBank/DDBJ databases">
        <authorList>
            <person name="Dougan E. K."/>
            <person name="Rhodes N."/>
            <person name="Thang M."/>
            <person name="Chan C."/>
        </authorList>
    </citation>
    <scope>NUCLEOTIDE SEQUENCE</scope>
</reference>
<sequence>MMLHYWAFGNGNTVLAKVSTKRQRTDGVKDVQDVQDIKEGVKTEAEGDPSKVISWNVNGLAVQLRNNWSIIKAFLEKDVICLQEVRLPAAGPKGCKRGDGQKRCRGEAKHESAQEKADWDLVQRTIVATFTKTYSFHWSLADWKYSGTLMMIRRSLRPSHITYTCSTFGDHPAHVDPADSKWHPEGRIICASFSTFELLATYSPNNGSDQESFARRAAWDKALKQAVVQRTRPLVWIGDLNVAAERFDVTHPEWFAQQCYQGDPEDMRGQPGFTEGERQRFKDLLVSGRLVDAYRRLHPTEDVPPAAGPYYTWRGHPPVHQAVAKYHGKGMRIDYALVAEDSWSWSRQSSETDGLLSASTSLSHPSFSVSASFASPVSPMFVGRQTATQPQCCQEMVLRLEACDILGHGADRNGFLGSWDAWTQVGQVVHCDGTLRKLCFMSHTRMPWSTVLVSAAFLTVELSVSAMERSERSEELRLFQALGLEIPSWRRRLMGALLEGPDGTQQRLCAGTRNRTTQAKALPEPVDAYGGASGTSDRAALAKRQEAQRWLAASVNMPGVGL</sequence>
<keyword evidence="3" id="KW-0378">Hydrolase</keyword>
<dbReference type="InterPro" id="IPR004808">
    <property type="entry name" value="AP_endonuc_1"/>
</dbReference>
<gene>
    <name evidence="10" type="primary">APE1L</name>
    <name evidence="10" type="ORF">SNAT2548_LOCUS18698</name>
</gene>
<comment type="similarity">
    <text evidence="1 7">Belongs to the DNA repair enzymes AP/ExoA family.</text>
</comment>
<dbReference type="GO" id="GO:0003906">
    <property type="term" value="F:DNA-(apurinic or apyrimidinic site) endonuclease activity"/>
    <property type="evidence" value="ECO:0007669"/>
    <property type="project" value="TreeGrafter"/>
</dbReference>
<comment type="caution">
    <text evidence="10">The sequence shown here is derived from an EMBL/GenBank/DDBJ whole genome shotgun (WGS) entry which is preliminary data.</text>
</comment>
<dbReference type="SUPFAM" id="SSF56219">
    <property type="entry name" value="DNase I-like"/>
    <property type="match status" value="1"/>
</dbReference>
<evidence type="ECO:0000313" key="11">
    <source>
        <dbReference type="Proteomes" id="UP000604046"/>
    </source>
</evidence>
<dbReference type="Pfam" id="PF03372">
    <property type="entry name" value="Exo_endo_phos"/>
    <property type="match status" value="1"/>
</dbReference>
<dbReference type="GO" id="GO:0008081">
    <property type="term" value="F:phosphoric diester hydrolase activity"/>
    <property type="evidence" value="ECO:0007669"/>
    <property type="project" value="TreeGrafter"/>
</dbReference>
<evidence type="ECO:0000256" key="5">
    <source>
        <dbReference type="PIRSR" id="PIRSR604808-2"/>
    </source>
</evidence>
<keyword evidence="7" id="KW-0227">DNA damage</keyword>
<evidence type="ECO:0000256" key="4">
    <source>
        <dbReference type="ARBA" id="ARBA00022842"/>
    </source>
</evidence>